<reference evidence="2 3" key="1">
    <citation type="submission" date="2019-03" db="EMBL/GenBank/DDBJ databases">
        <title>Single cell metagenomics reveals metabolic interactions within the superorganism composed of flagellate Streblomastix strix and complex community of Bacteroidetes bacteria on its surface.</title>
        <authorList>
            <person name="Treitli S.C."/>
            <person name="Kolisko M."/>
            <person name="Husnik F."/>
            <person name="Keeling P."/>
            <person name="Hampl V."/>
        </authorList>
    </citation>
    <scope>NUCLEOTIDE SEQUENCE [LARGE SCALE GENOMIC DNA]</scope>
    <source>
        <strain evidence="2">ST1C</strain>
    </source>
</reference>
<keyword evidence="1" id="KW-0175">Coiled coil</keyword>
<dbReference type="Proteomes" id="UP000324800">
    <property type="component" value="Unassembled WGS sequence"/>
</dbReference>
<protein>
    <submittedName>
        <fullName evidence="2">Uncharacterized protein</fullName>
    </submittedName>
</protein>
<evidence type="ECO:0000313" key="2">
    <source>
        <dbReference type="EMBL" id="KAA6387870.1"/>
    </source>
</evidence>
<organism evidence="2 3">
    <name type="scientific">Streblomastix strix</name>
    <dbReference type="NCBI Taxonomy" id="222440"/>
    <lineage>
        <taxon>Eukaryota</taxon>
        <taxon>Metamonada</taxon>
        <taxon>Preaxostyla</taxon>
        <taxon>Oxymonadida</taxon>
        <taxon>Streblomastigidae</taxon>
        <taxon>Streblomastix</taxon>
    </lineage>
</organism>
<dbReference type="AlphaFoldDB" id="A0A5J4VZN7"/>
<evidence type="ECO:0000313" key="3">
    <source>
        <dbReference type="Proteomes" id="UP000324800"/>
    </source>
</evidence>
<gene>
    <name evidence="2" type="ORF">EZS28_016601</name>
</gene>
<proteinExistence type="predicted"/>
<dbReference type="EMBL" id="SNRW01004206">
    <property type="protein sequence ID" value="KAA6387870.1"/>
    <property type="molecule type" value="Genomic_DNA"/>
</dbReference>
<name>A0A5J4VZN7_9EUKA</name>
<sequence length="234" mass="26516">MIGSQLYAELKMLSKTLCVPKNYVGDKMLFIQNQLWLFSQNNIFVTSAKDGKRVFVQNLPSNVTSVLHVPATQTDQYVEAVKNIHIAHYLVIHSLALSTIQPQEVWAGGANGCLFRINAFQYSISAEIKIPLLTRPILRLSTSQGGFIWICSQDGTILYETRIQQNGEITSLYSESIVEQKKERKKIYEEQENEIQQQEEQQVKQSVLKSYAYVGQASGVLLKLSAKLQSEKKK</sequence>
<dbReference type="SUPFAM" id="SSF50998">
    <property type="entry name" value="Quinoprotein alcohol dehydrogenase-like"/>
    <property type="match status" value="1"/>
</dbReference>
<dbReference type="InterPro" id="IPR011047">
    <property type="entry name" value="Quinoprotein_ADH-like_sf"/>
</dbReference>
<accession>A0A5J4VZN7</accession>
<feature type="coiled-coil region" evidence="1">
    <location>
        <begin position="178"/>
        <end position="208"/>
    </location>
</feature>
<comment type="caution">
    <text evidence="2">The sequence shown here is derived from an EMBL/GenBank/DDBJ whole genome shotgun (WGS) entry which is preliminary data.</text>
</comment>
<evidence type="ECO:0000256" key="1">
    <source>
        <dbReference type="SAM" id="Coils"/>
    </source>
</evidence>